<dbReference type="InterPro" id="IPR008969">
    <property type="entry name" value="CarboxyPept-like_regulatory"/>
</dbReference>
<comment type="caution">
    <text evidence="3">The sequence shown here is derived from an EMBL/GenBank/DDBJ whole genome shotgun (WGS) entry which is preliminary data.</text>
</comment>
<feature type="region of interest" description="Disordered" evidence="1">
    <location>
        <begin position="259"/>
        <end position="279"/>
    </location>
</feature>
<evidence type="ECO:0000256" key="2">
    <source>
        <dbReference type="SAM" id="SignalP"/>
    </source>
</evidence>
<gene>
    <name evidence="3" type="ORF">QN341_13535</name>
</gene>
<proteinExistence type="predicted"/>
<organism evidence="3 4">
    <name type="scientific">Heyndrickxia coagulans</name>
    <name type="common">Weizmannia coagulans</name>
    <dbReference type="NCBI Taxonomy" id="1398"/>
    <lineage>
        <taxon>Bacteria</taxon>
        <taxon>Bacillati</taxon>
        <taxon>Bacillota</taxon>
        <taxon>Bacilli</taxon>
        <taxon>Bacillales</taxon>
        <taxon>Bacillaceae</taxon>
        <taxon>Heyndrickxia</taxon>
    </lineage>
</organism>
<evidence type="ECO:0008006" key="5">
    <source>
        <dbReference type="Google" id="ProtNLM"/>
    </source>
</evidence>
<dbReference type="EMBL" id="JASUZX010000002">
    <property type="protein sequence ID" value="MDL5042029.1"/>
    <property type="molecule type" value="Genomic_DNA"/>
</dbReference>
<reference evidence="3" key="1">
    <citation type="submission" date="2023-06" db="EMBL/GenBank/DDBJ databases">
        <title>Probiogenomic evaluation and L lactic producing Weizmannia coaggulans BKMTCR2-2 from tree bark.</title>
        <authorList>
            <person name="Mahittikon J."/>
            <person name="Tanasupawat S."/>
        </authorList>
    </citation>
    <scope>NUCLEOTIDE SEQUENCE</scope>
    <source>
        <strain evidence="3">BKMTCR2-2</strain>
    </source>
</reference>
<dbReference type="SUPFAM" id="SSF49464">
    <property type="entry name" value="Carboxypeptidase regulatory domain-like"/>
    <property type="match status" value="1"/>
</dbReference>
<dbReference type="RefSeq" id="WP_285958633.1">
    <property type="nucleotide sequence ID" value="NZ_JASUZX010000002.1"/>
</dbReference>
<protein>
    <recommendedName>
        <fullName evidence="5">Carboxypeptidase regulatory-like domain-containing protein</fullName>
    </recommendedName>
</protein>
<evidence type="ECO:0000313" key="4">
    <source>
        <dbReference type="Proteomes" id="UP001223084"/>
    </source>
</evidence>
<name>A0AAW7CIN8_HEYCO</name>
<evidence type="ECO:0000313" key="3">
    <source>
        <dbReference type="EMBL" id="MDL5042029.1"/>
    </source>
</evidence>
<dbReference type="PROSITE" id="PS51257">
    <property type="entry name" value="PROKAR_LIPOPROTEIN"/>
    <property type="match status" value="1"/>
</dbReference>
<sequence length="279" mass="30401">MKKRLIIAMLAITFLAVACTRGRLAEKADVSFRLGQTLFPVVEWKADGSHLKTVKGVLSVDQQVVKNAVIRVGDVKTTTGPKGEFRFVVDQSKFSQKTAEVVNVDHASVGGIKTSSDLKKKLLGEAQAIRVAYPVKILKQTKSGSRITITAQAQTENGHGFPTVKAGKYAIIGAIKDASGKSVQGAVVSTTREQGEGWAKSKPTDQNGSYLIQYLPEDDEESTFRVSAGGKQYTLPNDKVFVFPDETSLRIDAVLPEKGTYIQDRPPNFNGEKNSRRDE</sequence>
<dbReference type="AlphaFoldDB" id="A0AAW7CIN8"/>
<feature type="signal peptide" evidence="2">
    <location>
        <begin position="1"/>
        <end position="18"/>
    </location>
</feature>
<evidence type="ECO:0000256" key="1">
    <source>
        <dbReference type="SAM" id="MobiDB-lite"/>
    </source>
</evidence>
<keyword evidence="2" id="KW-0732">Signal</keyword>
<dbReference type="Proteomes" id="UP001223084">
    <property type="component" value="Unassembled WGS sequence"/>
</dbReference>
<accession>A0AAW7CIN8</accession>
<feature type="chain" id="PRO_5043476629" description="Carboxypeptidase regulatory-like domain-containing protein" evidence="2">
    <location>
        <begin position="19"/>
        <end position="279"/>
    </location>
</feature>